<keyword evidence="2 4" id="KW-0238">DNA-binding</keyword>
<evidence type="ECO:0000256" key="1">
    <source>
        <dbReference type="ARBA" id="ARBA00023015"/>
    </source>
</evidence>
<dbReference type="InterPro" id="IPR001647">
    <property type="entry name" value="HTH_TetR"/>
</dbReference>
<keyword evidence="1" id="KW-0805">Transcription regulation</keyword>
<dbReference type="PANTHER" id="PTHR30055:SF243">
    <property type="entry name" value="HTH-TYPE TRANSCRIPTIONAL REGULATOR RV1816"/>
    <property type="match status" value="1"/>
</dbReference>
<evidence type="ECO:0000256" key="4">
    <source>
        <dbReference type="PROSITE-ProRule" id="PRU00335"/>
    </source>
</evidence>
<proteinExistence type="predicted"/>
<keyword evidence="3" id="KW-0804">Transcription</keyword>
<dbReference type="GO" id="GO:0003677">
    <property type="term" value="F:DNA binding"/>
    <property type="evidence" value="ECO:0007669"/>
    <property type="project" value="UniProtKB-UniRule"/>
</dbReference>
<dbReference type="InterPro" id="IPR025996">
    <property type="entry name" value="MT1864/Rv1816-like_C"/>
</dbReference>
<evidence type="ECO:0000256" key="3">
    <source>
        <dbReference type="ARBA" id="ARBA00023163"/>
    </source>
</evidence>
<evidence type="ECO:0000313" key="6">
    <source>
        <dbReference type="EMBL" id="MFO7191426.1"/>
    </source>
</evidence>
<dbReference type="Pfam" id="PF00440">
    <property type="entry name" value="TetR_N"/>
    <property type="match status" value="1"/>
</dbReference>
<dbReference type="SUPFAM" id="SSF46689">
    <property type="entry name" value="Homeodomain-like"/>
    <property type="match status" value="1"/>
</dbReference>
<dbReference type="InterPro" id="IPR050109">
    <property type="entry name" value="HTH-type_TetR-like_transc_reg"/>
</dbReference>
<dbReference type="Gene3D" id="1.10.357.10">
    <property type="entry name" value="Tetracycline Repressor, domain 2"/>
    <property type="match status" value="1"/>
</dbReference>
<evidence type="ECO:0000259" key="5">
    <source>
        <dbReference type="PROSITE" id="PS50977"/>
    </source>
</evidence>
<dbReference type="PROSITE" id="PS50977">
    <property type="entry name" value="HTH_TETR_2"/>
    <property type="match status" value="1"/>
</dbReference>
<dbReference type="SUPFAM" id="SSF48498">
    <property type="entry name" value="Tetracyclin repressor-like, C-terminal domain"/>
    <property type="match status" value="1"/>
</dbReference>
<evidence type="ECO:0000256" key="2">
    <source>
        <dbReference type="ARBA" id="ARBA00023125"/>
    </source>
</evidence>
<dbReference type="Pfam" id="PF13305">
    <property type="entry name" value="TetR_C_33"/>
    <property type="match status" value="1"/>
</dbReference>
<gene>
    <name evidence="6" type="ORF">DIU77_004200</name>
</gene>
<dbReference type="GO" id="GO:0006355">
    <property type="term" value="P:regulation of DNA-templated transcription"/>
    <property type="evidence" value="ECO:0007669"/>
    <property type="project" value="UniProtKB-ARBA"/>
</dbReference>
<feature type="domain" description="HTH tetR-type" evidence="5">
    <location>
        <begin position="23"/>
        <end position="83"/>
    </location>
</feature>
<evidence type="ECO:0000313" key="7">
    <source>
        <dbReference type="Proteomes" id="UP000249324"/>
    </source>
</evidence>
<sequence>MPSAEAAKSAPQRVPSRRERFRQATIDEIKMYAREQMAAGGPASLSLRAVARDMNITPSALYRYFSGIDDLITALCVDAYHAVGDAVGAAVGELPEDDHVGRWRAYANSFRGWALANPSDFALIYGTPLPGYKAPPEITQAAAFRYLSVALRTVASAVAAGAIDLERSLLTYTPDLDPDLVAHWDKLGLHLDPQVAAITAGAQVTVQGHLTLELFGHFNWLRNDIDHVWEGHLRAMMIAMGFDPQELPAA</sequence>
<organism evidence="6 7">
    <name type="scientific">Thermocrispum agreste</name>
    <dbReference type="NCBI Taxonomy" id="37925"/>
    <lineage>
        <taxon>Bacteria</taxon>
        <taxon>Bacillati</taxon>
        <taxon>Actinomycetota</taxon>
        <taxon>Actinomycetes</taxon>
        <taxon>Pseudonocardiales</taxon>
        <taxon>Pseudonocardiaceae</taxon>
        <taxon>Thermocrispum</taxon>
    </lineage>
</organism>
<accession>A0ABD6FDH8</accession>
<dbReference type="AlphaFoldDB" id="A0ABD6FDH8"/>
<dbReference type="InterPro" id="IPR036271">
    <property type="entry name" value="Tet_transcr_reg_TetR-rel_C_sf"/>
</dbReference>
<comment type="caution">
    <text evidence="6">The sequence shown here is derived from an EMBL/GenBank/DDBJ whole genome shotgun (WGS) entry which is preliminary data.</text>
</comment>
<dbReference type="Proteomes" id="UP000249324">
    <property type="component" value="Unassembled WGS sequence"/>
</dbReference>
<feature type="DNA-binding region" description="H-T-H motif" evidence="4">
    <location>
        <begin position="46"/>
        <end position="65"/>
    </location>
</feature>
<dbReference type="EMBL" id="QGUI02000029">
    <property type="protein sequence ID" value="MFO7191426.1"/>
    <property type="molecule type" value="Genomic_DNA"/>
</dbReference>
<dbReference type="InterPro" id="IPR009057">
    <property type="entry name" value="Homeodomain-like_sf"/>
</dbReference>
<name>A0ABD6FDH8_9PSEU</name>
<reference evidence="6 7" key="1">
    <citation type="journal article" date="2021" name="BMC Genomics">
        <title>Genome-resolved metagenome and metatranscriptome analyses of thermophilic composting reveal key bacterial players and their metabolic interactions.</title>
        <authorList>
            <person name="Braga L.P.P."/>
            <person name="Pereira R.V."/>
            <person name="Martins L.F."/>
            <person name="Moura L.M.S."/>
            <person name="Sanchez F.B."/>
            <person name="Patane J.S.L."/>
            <person name="da Silva A.M."/>
            <person name="Setubal J.C."/>
        </authorList>
    </citation>
    <scope>NUCLEOTIDE SEQUENCE [LARGE SCALE GENOMIC DNA]</scope>
    <source>
        <strain evidence="6">ZC4RG45</strain>
    </source>
</reference>
<dbReference type="PANTHER" id="PTHR30055">
    <property type="entry name" value="HTH-TYPE TRANSCRIPTIONAL REGULATOR RUTR"/>
    <property type="match status" value="1"/>
</dbReference>
<protein>
    <submittedName>
        <fullName evidence="6">TetR/AcrR family transcriptional regulator</fullName>
    </submittedName>
</protein>